<dbReference type="OrthoDB" id="416454at2759"/>
<organism evidence="1 2">
    <name type="scientific">Nosema granulosis</name>
    <dbReference type="NCBI Taxonomy" id="83296"/>
    <lineage>
        <taxon>Eukaryota</taxon>
        <taxon>Fungi</taxon>
        <taxon>Fungi incertae sedis</taxon>
        <taxon>Microsporidia</taxon>
        <taxon>Nosematidae</taxon>
        <taxon>Nosema</taxon>
    </lineage>
</organism>
<evidence type="ECO:0000313" key="2">
    <source>
        <dbReference type="Proteomes" id="UP000740883"/>
    </source>
</evidence>
<comment type="caution">
    <text evidence="1">The sequence shown here is derived from an EMBL/GenBank/DDBJ whole genome shotgun (WGS) entry which is preliminary data.</text>
</comment>
<accession>A0A9P6KXE0</accession>
<evidence type="ECO:0000313" key="1">
    <source>
        <dbReference type="EMBL" id="KAF9761235.1"/>
    </source>
</evidence>
<name>A0A9P6KXE0_9MICR</name>
<keyword evidence="2" id="KW-1185">Reference proteome</keyword>
<sequence>MKFTKHLLAERHCIISTKLIQHQSESAHEKAGRRVKRMVRCVKEKKKNVSKPTKCNPKRLYGYLNDRRVVRDNIGSLRNSAGHLKSSDANMPSFITVFTDEHINKIPEENINHILPGEVQPLENIHFLVGEAKEKLGKLYIIKSTGPDDQYSRIIRRLSVIVSGPLTEIFSRSMTTGIVPEDW</sequence>
<proteinExistence type="predicted"/>
<dbReference type="AlphaFoldDB" id="A0A9P6KXE0"/>
<reference evidence="1 2" key="1">
    <citation type="journal article" date="2020" name="Genome Biol. Evol.">
        <title>Comparative genomics of strictly vertically transmitted, feminizing microsporidia endosymbionts of amphipod crustaceans.</title>
        <authorList>
            <person name="Cormier A."/>
            <person name="Chebbi M.A."/>
            <person name="Giraud I."/>
            <person name="Wattier R."/>
            <person name="Teixeira M."/>
            <person name="Gilbert C."/>
            <person name="Rigaud T."/>
            <person name="Cordaux R."/>
        </authorList>
    </citation>
    <scope>NUCLEOTIDE SEQUENCE [LARGE SCALE GENOMIC DNA]</scope>
    <source>
        <strain evidence="1 2">Ou3-Ou53</strain>
    </source>
</reference>
<dbReference type="Proteomes" id="UP000740883">
    <property type="component" value="Unassembled WGS sequence"/>
</dbReference>
<dbReference type="EMBL" id="SBJO01000380">
    <property type="protein sequence ID" value="KAF9761235.1"/>
    <property type="molecule type" value="Genomic_DNA"/>
</dbReference>
<gene>
    <name evidence="1" type="ORF">NGRA_2773</name>
</gene>
<protein>
    <submittedName>
        <fullName evidence="1">Uncharacterized protein</fullName>
    </submittedName>
</protein>